<proteinExistence type="inferred from homology"/>
<dbReference type="InterPro" id="IPR036615">
    <property type="entry name" value="Mur_ligase_C_dom_sf"/>
</dbReference>
<feature type="binding site" evidence="7">
    <location>
        <position position="174"/>
    </location>
    <ligand>
        <name>UDP-N-acetyl-alpha-D-muramoyl-L-alanyl-D-glutamate</name>
        <dbReference type="ChEBI" id="CHEBI:83900"/>
    </ligand>
</feature>
<evidence type="ECO:0000256" key="5">
    <source>
        <dbReference type="ARBA" id="ARBA00023306"/>
    </source>
</evidence>
<dbReference type="EMBL" id="BAABEZ010000002">
    <property type="protein sequence ID" value="GAA4449685.1"/>
    <property type="molecule type" value="Genomic_DNA"/>
</dbReference>
<dbReference type="Gene3D" id="3.40.1390.10">
    <property type="entry name" value="MurE/MurF, N-terminal domain"/>
    <property type="match status" value="1"/>
</dbReference>
<keyword evidence="3 7" id="KW-0133">Cell shape</keyword>
<dbReference type="NCBIfam" id="NF001126">
    <property type="entry name" value="PRK00139.1-4"/>
    <property type="match status" value="1"/>
</dbReference>
<evidence type="ECO:0000259" key="9">
    <source>
        <dbReference type="Pfam" id="PF01225"/>
    </source>
</evidence>
<keyword evidence="7 12" id="KW-0436">Ligase</keyword>
<keyword evidence="7" id="KW-0963">Cytoplasm</keyword>
<evidence type="ECO:0000256" key="7">
    <source>
        <dbReference type="HAMAP-Rule" id="MF_00208"/>
    </source>
</evidence>
<dbReference type="Pfam" id="PF01225">
    <property type="entry name" value="Mur_ligase"/>
    <property type="match status" value="1"/>
</dbReference>
<feature type="binding site" evidence="7">
    <location>
        <begin position="105"/>
        <end position="111"/>
    </location>
    <ligand>
        <name>ATP</name>
        <dbReference type="ChEBI" id="CHEBI:30616"/>
    </ligand>
</feature>
<accession>A0ABP8MFT2</accession>
<dbReference type="InterPro" id="IPR000713">
    <property type="entry name" value="Mur_ligase_N"/>
</dbReference>
<dbReference type="Proteomes" id="UP001501410">
    <property type="component" value="Unassembled WGS sequence"/>
</dbReference>
<comment type="PTM">
    <text evidence="7">Carboxylation is probably crucial for Mg(2+) binding and, consequently, for the gamma-phosphate positioning of ATP.</text>
</comment>
<dbReference type="Gene3D" id="3.40.1190.10">
    <property type="entry name" value="Mur-like, catalytic domain"/>
    <property type="match status" value="1"/>
</dbReference>
<name>A0ABP8MFT2_9BACT</name>
<keyword evidence="4 7" id="KW-0573">Peptidoglycan synthesis</keyword>
<evidence type="ECO:0000256" key="4">
    <source>
        <dbReference type="ARBA" id="ARBA00022984"/>
    </source>
</evidence>
<feature type="domain" description="Mur ligase central" evidence="11">
    <location>
        <begin position="103"/>
        <end position="299"/>
    </location>
</feature>
<evidence type="ECO:0000256" key="1">
    <source>
        <dbReference type="ARBA" id="ARBA00005898"/>
    </source>
</evidence>
<comment type="caution">
    <text evidence="12">The sequence shown here is derived from an EMBL/GenBank/DDBJ whole genome shotgun (WGS) entry which is preliminary data.</text>
</comment>
<dbReference type="InterPro" id="IPR035911">
    <property type="entry name" value="MurE/MurF_N"/>
</dbReference>
<feature type="binding site" evidence="7">
    <location>
        <position position="182"/>
    </location>
    <ligand>
        <name>UDP-N-acetyl-alpha-D-muramoyl-L-alanyl-D-glutamate</name>
        <dbReference type="ChEBI" id="CHEBI:83900"/>
    </ligand>
</feature>
<comment type="pathway">
    <text evidence="7 8">Cell wall biogenesis; peptidoglycan biosynthesis.</text>
</comment>
<dbReference type="InterPro" id="IPR004101">
    <property type="entry name" value="Mur_ligase_C"/>
</dbReference>
<feature type="binding site" evidence="7">
    <location>
        <position position="454"/>
    </location>
    <ligand>
        <name>meso-2,6-diaminopimelate</name>
        <dbReference type="ChEBI" id="CHEBI:57791"/>
    </ligand>
</feature>
<evidence type="ECO:0000256" key="2">
    <source>
        <dbReference type="ARBA" id="ARBA00022618"/>
    </source>
</evidence>
<feature type="domain" description="Mur ligase C-terminal" evidence="10">
    <location>
        <begin position="321"/>
        <end position="452"/>
    </location>
</feature>
<feature type="binding site" evidence="7">
    <location>
        <begin position="147"/>
        <end position="148"/>
    </location>
    <ligand>
        <name>UDP-N-acetyl-alpha-D-muramoyl-L-alanyl-D-glutamate</name>
        <dbReference type="ChEBI" id="CHEBI:83900"/>
    </ligand>
</feature>
<reference evidence="13" key="1">
    <citation type="journal article" date="2019" name="Int. J. Syst. Evol. Microbiol.">
        <title>The Global Catalogue of Microorganisms (GCM) 10K type strain sequencing project: providing services to taxonomists for standard genome sequencing and annotation.</title>
        <authorList>
            <consortium name="The Broad Institute Genomics Platform"/>
            <consortium name="The Broad Institute Genome Sequencing Center for Infectious Disease"/>
            <person name="Wu L."/>
            <person name="Ma J."/>
        </authorList>
    </citation>
    <scope>NUCLEOTIDE SEQUENCE [LARGE SCALE GENOMIC DNA]</scope>
    <source>
        <strain evidence="13">JCM 31921</strain>
    </source>
</reference>
<keyword evidence="7" id="KW-0460">Magnesium</keyword>
<keyword evidence="7" id="KW-0547">Nucleotide-binding</keyword>
<evidence type="ECO:0000256" key="8">
    <source>
        <dbReference type="RuleBase" id="RU004135"/>
    </source>
</evidence>
<keyword evidence="13" id="KW-1185">Reference proteome</keyword>
<dbReference type="Gene3D" id="3.90.190.20">
    <property type="entry name" value="Mur ligase, C-terminal domain"/>
    <property type="match status" value="1"/>
</dbReference>
<dbReference type="SUPFAM" id="SSF63418">
    <property type="entry name" value="MurE/MurF N-terminal domain"/>
    <property type="match status" value="1"/>
</dbReference>
<keyword evidence="6 7" id="KW-0961">Cell wall biogenesis/degradation</keyword>
<dbReference type="Pfam" id="PF08245">
    <property type="entry name" value="Mur_ligase_M"/>
    <property type="match status" value="1"/>
</dbReference>
<comment type="catalytic activity">
    <reaction evidence="7">
        <text>UDP-N-acetyl-alpha-D-muramoyl-L-alanyl-D-glutamate + meso-2,6-diaminopimelate + ATP = UDP-N-acetyl-alpha-D-muramoyl-L-alanyl-gamma-D-glutamyl-meso-2,6-diaminopimelate + ADP + phosphate + H(+)</text>
        <dbReference type="Rhea" id="RHEA:23676"/>
        <dbReference type="ChEBI" id="CHEBI:15378"/>
        <dbReference type="ChEBI" id="CHEBI:30616"/>
        <dbReference type="ChEBI" id="CHEBI:43474"/>
        <dbReference type="ChEBI" id="CHEBI:57791"/>
        <dbReference type="ChEBI" id="CHEBI:83900"/>
        <dbReference type="ChEBI" id="CHEBI:83905"/>
        <dbReference type="ChEBI" id="CHEBI:456216"/>
        <dbReference type="EC" id="6.3.2.13"/>
    </reaction>
</comment>
<evidence type="ECO:0000313" key="12">
    <source>
        <dbReference type="EMBL" id="GAA4449685.1"/>
    </source>
</evidence>
<dbReference type="InterPro" id="IPR036565">
    <property type="entry name" value="Mur-like_cat_sf"/>
</dbReference>
<dbReference type="EC" id="6.3.2.13" evidence="7"/>
<evidence type="ECO:0000259" key="11">
    <source>
        <dbReference type="Pfam" id="PF08245"/>
    </source>
</evidence>
<dbReference type="HAMAP" id="MF_00208">
    <property type="entry name" value="MurE"/>
    <property type="match status" value="1"/>
</dbReference>
<comment type="subcellular location">
    <subcellularLocation>
        <location evidence="7 8">Cytoplasm</location>
    </subcellularLocation>
</comment>
<feature type="binding site" evidence="7">
    <location>
        <begin position="397"/>
        <end position="400"/>
    </location>
    <ligand>
        <name>meso-2,6-diaminopimelate</name>
        <dbReference type="ChEBI" id="CHEBI:57791"/>
    </ligand>
</feature>
<gene>
    <name evidence="7" type="primary">murE</name>
    <name evidence="12" type="ORF">GCM10023092_04400</name>
</gene>
<dbReference type="PANTHER" id="PTHR23135:SF4">
    <property type="entry name" value="UDP-N-ACETYLMURAMOYL-L-ALANYL-D-GLUTAMATE--2,6-DIAMINOPIMELATE LIGASE MURE HOMOLOG, CHLOROPLASTIC"/>
    <property type="match status" value="1"/>
</dbReference>
<feature type="domain" description="Mur ligase N-terminal catalytic" evidence="9">
    <location>
        <begin position="17"/>
        <end position="91"/>
    </location>
</feature>
<dbReference type="InterPro" id="IPR013221">
    <property type="entry name" value="Mur_ligase_cen"/>
</dbReference>
<dbReference type="InterPro" id="IPR005761">
    <property type="entry name" value="UDP-N-AcMur-Glu-dNH2Pim_ligase"/>
</dbReference>
<comment type="caution">
    <text evidence="7">Lacks conserved residue(s) required for the propagation of feature annotation.</text>
</comment>
<evidence type="ECO:0000313" key="13">
    <source>
        <dbReference type="Proteomes" id="UP001501410"/>
    </source>
</evidence>
<dbReference type="NCBIfam" id="TIGR01085">
    <property type="entry name" value="murE"/>
    <property type="match status" value="1"/>
</dbReference>
<dbReference type="SUPFAM" id="SSF53244">
    <property type="entry name" value="MurD-like peptide ligases, peptide-binding domain"/>
    <property type="match status" value="1"/>
</dbReference>
<keyword evidence="7" id="KW-0067">ATP-binding</keyword>
<feature type="binding site" evidence="7">
    <location>
        <position position="373"/>
    </location>
    <ligand>
        <name>meso-2,6-diaminopimelate</name>
        <dbReference type="ChEBI" id="CHEBI:57791"/>
    </ligand>
</feature>
<feature type="modified residue" description="N6-carboxylysine" evidence="7">
    <location>
        <position position="214"/>
    </location>
</feature>
<sequence length="481" mass="52682">MKQVQVITITGNTDKAVSAVCIDSRKVSEGSMFITVRGTLSDGHDYIDKAVASGATAVVCEQMPSLQDATVTYLLVKDASAAAGDIAAAFYDFPSRDLKVTGVTGTNGKTTVATLLYQLFTQLGYHCGLISTVTNYIGTEAFTATHTTPDAISIQALFAKMRDAGCSHVFMEVSSHAVHQQRIRGIEFDGGIFTNITHDHLDYHKTFDEYIRVKKSFFDQLPKSAFALTNLDDKRGMVMLQNTAALKQTYSLRVPADIKGKVLENNLSGLVMSIDGHEVHMRMIGIFNAYNMLAVYGAARLLGEQDVEILSVLSSLHGAPGRFETIRSGKEQILGIVDYAHTPDALLNVLATIQQLRANDERIITVIGCGGDRDKTKRPLMAQVAADKSDQVILTSDNPRSEDPELILDEMEAELSFPQKRKVLRIADRYQAIKTACSIASPGDIVLVAGKGHETYQEIKGVRTHFDDREVLGETFRVLQK</sequence>
<evidence type="ECO:0000259" key="10">
    <source>
        <dbReference type="Pfam" id="PF02875"/>
    </source>
</evidence>
<evidence type="ECO:0000256" key="3">
    <source>
        <dbReference type="ARBA" id="ARBA00022960"/>
    </source>
</evidence>
<feature type="binding site" evidence="7">
    <location>
        <position position="180"/>
    </location>
    <ligand>
        <name>UDP-N-acetyl-alpha-D-muramoyl-L-alanyl-D-glutamate</name>
        <dbReference type="ChEBI" id="CHEBI:83900"/>
    </ligand>
</feature>
<comment type="cofactor">
    <cofactor evidence="7">
        <name>Mg(2+)</name>
        <dbReference type="ChEBI" id="CHEBI:18420"/>
    </cofactor>
</comment>
<organism evidence="12 13">
    <name type="scientific">Rurimicrobium arvi</name>
    <dbReference type="NCBI Taxonomy" id="2049916"/>
    <lineage>
        <taxon>Bacteria</taxon>
        <taxon>Pseudomonadati</taxon>
        <taxon>Bacteroidota</taxon>
        <taxon>Chitinophagia</taxon>
        <taxon>Chitinophagales</taxon>
        <taxon>Chitinophagaceae</taxon>
        <taxon>Rurimicrobium</taxon>
    </lineage>
</organism>
<dbReference type="Pfam" id="PF02875">
    <property type="entry name" value="Mur_ligase_C"/>
    <property type="match status" value="1"/>
</dbReference>
<dbReference type="SUPFAM" id="SSF53623">
    <property type="entry name" value="MurD-like peptide ligases, catalytic domain"/>
    <property type="match status" value="1"/>
</dbReference>
<feature type="binding site" evidence="7">
    <location>
        <position position="450"/>
    </location>
    <ligand>
        <name>meso-2,6-diaminopimelate</name>
        <dbReference type="ChEBI" id="CHEBI:57791"/>
    </ligand>
</feature>
<feature type="short sequence motif" description="Meso-diaminopimelate recognition motif" evidence="7">
    <location>
        <begin position="397"/>
        <end position="400"/>
    </location>
</feature>
<dbReference type="PANTHER" id="PTHR23135">
    <property type="entry name" value="MUR LIGASE FAMILY MEMBER"/>
    <property type="match status" value="1"/>
</dbReference>
<feature type="binding site" evidence="7">
    <location>
        <position position="24"/>
    </location>
    <ligand>
        <name>UDP-N-acetyl-alpha-D-muramoyl-L-alanyl-D-glutamate</name>
        <dbReference type="ChEBI" id="CHEBI:83900"/>
    </ligand>
</feature>
<comment type="function">
    <text evidence="7">Catalyzes the addition of meso-diaminopimelic acid to the nucleotide precursor UDP-N-acetylmuramoyl-L-alanyl-D-glutamate (UMAG) in the biosynthesis of bacterial cell-wall peptidoglycan.</text>
</comment>
<keyword evidence="5 7" id="KW-0131">Cell cycle</keyword>
<protein>
    <recommendedName>
        <fullName evidence="7">UDP-N-acetylmuramoyl-L-alanyl-D-glutamate--2,6-diaminopimelate ligase</fullName>
        <ecNumber evidence="7">6.3.2.13</ecNumber>
    </recommendedName>
    <alternativeName>
        <fullName evidence="7">Meso-A2pm-adding enzyme</fullName>
    </alternativeName>
    <alternativeName>
        <fullName evidence="7">Meso-diaminopimelate-adding enzyme</fullName>
    </alternativeName>
    <alternativeName>
        <fullName evidence="7">UDP-MurNAc-L-Ala-D-Glu:meso-diaminopimelate ligase</fullName>
    </alternativeName>
    <alternativeName>
        <fullName evidence="7">UDP-MurNAc-tripeptide synthetase</fullName>
    </alternativeName>
    <alternativeName>
        <fullName evidence="7">UDP-N-acetylmuramyl-tripeptide synthetase</fullName>
    </alternativeName>
</protein>
<comment type="similarity">
    <text evidence="1 7">Belongs to the MurCDEF family. MurE subfamily.</text>
</comment>
<dbReference type="GO" id="GO:0016874">
    <property type="term" value="F:ligase activity"/>
    <property type="evidence" value="ECO:0007669"/>
    <property type="project" value="UniProtKB-KW"/>
</dbReference>
<keyword evidence="2 7" id="KW-0132">Cell division</keyword>
<evidence type="ECO:0000256" key="6">
    <source>
        <dbReference type="ARBA" id="ARBA00023316"/>
    </source>
</evidence>